<reference evidence="1" key="1">
    <citation type="submission" date="2023-04" db="EMBL/GenBank/DDBJ databases">
        <title>Draft Genome sequencing of Naganishia species isolated from polar environments using Oxford Nanopore Technology.</title>
        <authorList>
            <person name="Leo P."/>
            <person name="Venkateswaran K."/>
        </authorList>
    </citation>
    <scope>NUCLEOTIDE SEQUENCE</scope>
    <source>
        <strain evidence="1">MNA-CCFEE 5261</strain>
    </source>
</reference>
<name>A0ACC2WBI6_9TREE</name>
<proteinExistence type="predicted"/>
<evidence type="ECO:0000313" key="2">
    <source>
        <dbReference type="Proteomes" id="UP001241377"/>
    </source>
</evidence>
<comment type="caution">
    <text evidence="1">The sequence shown here is derived from an EMBL/GenBank/DDBJ whole genome shotgun (WGS) entry which is preliminary data.</text>
</comment>
<dbReference type="Proteomes" id="UP001241377">
    <property type="component" value="Unassembled WGS sequence"/>
</dbReference>
<organism evidence="1 2">
    <name type="scientific">Naganishia cerealis</name>
    <dbReference type="NCBI Taxonomy" id="610337"/>
    <lineage>
        <taxon>Eukaryota</taxon>
        <taxon>Fungi</taxon>
        <taxon>Dikarya</taxon>
        <taxon>Basidiomycota</taxon>
        <taxon>Agaricomycotina</taxon>
        <taxon>Tremellomycetes</taxon>
        <taxon>Filobasidiales</taxon>
        <taxon>Filobasidiaceae</taxon>
        <taxon>Naganishia</taxon>
    </lineage>
</organism>
<gene>
    <name evidence="1" type="ORF">QFC19_002468</name>
</gene>
<accession>A0ACC2WBI6</accession>
<dbReference type="EMBL" id="JASBWR010000021">
    <property type="protein sequence ID" value="KAJ9108221.1"/>
    <property type="molecule type" value="Genomic_DNA"/>
</dbReference>
<protein>
    <submittedName>
        <fullName evidence="1">Uncharacterized protein</fullName>
    </submittedName>
</protein>
<sequence>MASPVHRYLFSPPSSPPAIQGSHSPLLEPLESFHAINRSTTVPLLAAVAPTTRYQDFEKLSLVGGKKVRVTDHHGAPRTLLYSKTAQESHGMAIAPPERVSRPTHHHHQVPPLTPAQEVLALQSYLLASPHHALPPNTRPLEPLDPMTLVGFQATGGGWKELERDVEPLVVYSFSKTWTRPVLELLSLYALDPQPVVFSVEGRADAPVLAETLARLVPSRSPAAASEAVITIAGKPINGYAQLEKLHRAGKLHGMLERAGAVVDGLRRKEEGERARRGRLVKRLKHAQIKVVRGDQDGEDEAE</sequence>
<keyword evidence="2" id="KW-1185">Reference proteome</keyword>
<evidence type="ECO:0000313" key="1">
    <source>
        <dbReference type="EMBL" id="KAJ9108221.1"/>
    </source>
</evidence>